<dbReference type="Proteomes" id="UP000431451">
    <property type="component" value="Unassembled WGS sequence"/>
</dbReference>
<dbReference type="STRING" id="137838.GCA_001458595_00860"/>
<keyword evidence="4" id="KW-0808">Transferase</keyword>
<accession>A0A2A7MDY0</accession>
<protein>
    <submittedName>
        <fullName evidence="3 4">Cytidylate kinase</fullName>
        <ecNumber evidence="4">2.7.4.25</ecNumber>
    </submittedName>
</protein>
<evidence type="ECO:0000313" key="4">
    <source>
        <dbReference type="EMBL" id="VCT83021.1"/>
    </source>
</evidence>
<name>A0A2A7MDY0_9CLOT</name>
<reference evidence="1" key="3">
    <citation type="submission" date="2021-10" db="EMBL/GenBank/DDBJ databases">
        <authorList>
            <person name="Mesa V."/>
        </authorList>
    </citation>
    <scope>NUCLEOTIDE SEQUENCE</scope>
    <source>
        <strain evidence="1">CC3_PB</strain>
    </source>
</reference>
<evidence type="ECO:0000313" key="1">
    <source>
        <dbReference type="EMBL" id="CAG9711267.1"/>
    </source>
</evidence>
<dbReference type="SUPFAM" id="SSF52540">
    <property type="entry name" value="P-loop containing nucleoside triphosphate hydrolases"/>
    <property type="match status" value="1"/>
</dbReference>
<dbReference type="GO" id="GO:0016301">
    <property type="term" value="F:kinase activity"/>
    <property type="evidence" value="ECO:0007669"/>
    <property type="project" value="UniProtKB-KW"/>
</dbReference>
<keyword evidence="3" id="KW-0418">Kinase</keyword>
<sequence length="197" mass="22376">MNKNIIITIDRQYGSGGRKIGEKLADKLGVAFYDRALLKRAAEESGLHEDMFKNAEKRATNLFALSLSSSPYTLSIDDEIFIAQSKTIKKVAEEGNCVIVGACADYVLKDYPNCINVFIHADIEKRKLRAINEYNMPEENIEKTITKLDKCRSTYYVHYTDNKWGKAQNYDITLDSGIGIDNAVELIKMYVNMKNKK</sequence>
<evidence type="ECO:0000313" key="6">
    <source>
        <dbReference type="Proteomes" id="UP000431451"/>
    </source>
</evidence>
<dbReference type="AlphaFoldDB" id="A0A2A7MDY0"/>
<evidence type="ECO:0000313" key="5">
    <source>
        <dbReference type="Proteomes" id="UP000220840"/>
    </source>
</evidence>
<keyword evidence="5" id="KW-1185">Reference proteome</keyword>
<dbReference type="EMBL" id="UWJD01000001">
    <property type="protein sequence ID" value="VCT83021.1"/>
    <property type="molecule type" value="Genomic_DNA"/>
</dbReference>
<dbReference type="OrthoDB" id="9781180at2"/>
<dbReference type="Proteomes" id="UP000789738">
    <property type="component" value="Unassembled WGS sequence"/>
</dbReference>
<dbReference type="EMBL" id="CAKJVE010000004">
    <property type="protein sequence ID" value="CAG9711267.1"/>
    <property type="molecule type" value="Genomic_DNA"/>
</dbReference>
<dbReference type="RefSeq" id="WP_058293791.1">
    <property type="nucleotide sequence ID" value="NZ_CAKJVE010000004.1"/>
</dbReference>
<reference evidence="2" key="4">
    <citation type="submission" date="2022-10" db="EMBL/GenBank/DDBJ databases">
        <authorList>
            <person name="Aires J."/>
            <person name="Mesa V."/>
        </authorList>
    </citation>
    <scope>NUCLEOTIDE SEQUENCE</scope>
    <source>
        <strain evidence="2">Clostridium neonatale JD116</strain>
    </source>
</reference>
<dbReference type="Pfam" id="PF13189">
    <property type="entry name" value="Cytidylate_kin2"/>
    <property type="match status" value="1"/>
</dbReference>
<evidence type="ECO:0000313" key="2">
    <source>
        <dbReference type="EMBL" id="CAI3605961.1"/>
    </source>
</evidence>
<reference evidence="3 5" key="1">
    <citation type="submission" date="2017-10" db="EMBL/GenBank/DDBJ databases">
        <title>Effective Description of Clostridium neonatale sp. nov. linked to necrotizing enterocolitis in neonates and a clarification of species assignable to the genus Clostridium (Prazmowski 1880) emend. Lawson and Rainey 2016.</title>
        <authorList>
            <person name="Bernard K."/>
            <person name="Burdz T."/>
            <person name="Wiebe D."/>
            <person name="Balcewich B."/>
            <person name="Alfa M."/>
            <person name="Bernier A.-M."/>
        </authorList>
    </citation>
    <scope>NUCLEOTIDE SEQUENCE [LARGE SCALE GENOMIC DNA]</scope>
    <source>
        <strain evidence="3 5">LCDC99A005</strain>
    </source>
</reference>
<proteinExistence type="predicted"/>
<dbReference type="EMBL" id="CAMTCP010000231">
    <property type="protein sequence ID" value="CAI3605961.1"/>
    <property type="molecule type" value="Genomic_DNA"/>
</dbReference>
<dbReference type="Proteomes" id="UP000220840">
    <property type="component" value="Unassembled WGS sequence"/>
</dbReference>
<reference evidence="4 6" key="2">
    <citation type="submission" date="2018-06" db="EMBL/GenBank/DDBJ databases">
        <authorList>
            <consortium name="IHU Genomes"/>
        </authorList>
    </citation>
    <scope>NUCLEOTIDE SEQUENCE [LARGE SCALE GENOMIC DNA]</scope>
    <source>
        <strain evidence="4 6">NEC25</strain>
    </source>
</reference>
<dbReference type="InterPro" id="IPR027417">
    <property type="entry name" value="P-loop_NTPase"/>
</dbReference>
<organism evidence="3 5">
    <name type="scientific">Clostridium neonatale</name>
    <dbReference type="NCBI Taxonomy" id="137838"/>
    <lineage>
        <taxon>Bacteria</taxon>
        <taxon>Bacillati</taxon>
        <taxon>Bacillota</taxon>
        <taxon>Clostridia</taxon>
        <taxon>Eubacteriales</taxon>
        <taxon>Clostridiaceae</taxon>
        <taxon>Clostridium</taxon>
    </lineage>
</organism>
<dbReference type="Gene3D" id="3.40.50.300">
    <property type="entry name" value="P-loop containing nucleotide triphosphate hydrolases"/>
    <property type="match status" value="1"/>
</dbReference>
<gene>
    <name evidence="4" type="primary">cmk_1</name>
    <name evidence="2" type="ORF">CNEO2_340048</name>
    <name evidence="1" type="ORF">CNEO_45178</name>
    <name evidence="4" type="ORF">CNEONATNEC25_00614</name>
    <name evidence="3" type="ORF">CQ394_18290</name>
</gene>
<evidence type="ECO:0000313" key="3">
    <source>
        <dbReference type="EMBL" id="PEG29318.1"/>
    </source>
</evidence>
<dbReference type="Proteomes" id="UP001189143">
    <property type="component" value="Unassembled WGS sequence"/>
</dbReference>
<dbReference type="EC" id="2.7.4.25" evidence="4"/>
<dbReference type="EMBL" id="PDCJ01000004">
    <property type="protein sequence ID" value="PEG29318.1"/>
    <property type="molecule type" value="Genomic_DNA"/>
</dbReference>